<sequence length="493" mass="54329">MRRPALFATDNALTRAGDGYFDWLDHVWPAAGCSHPIRLFGTLDTVDTRTGEITATTPTTDMPDGVIYKACGNRRVTVCPSCADTYRRDAFQLIRSGLTGGKTVPTTVARHPAVFATFTAPSFGPVHTRHVRCHTCTDKTRCSCRPEPCHARRDLPTCPHGRPLVCFARHQPGDAQLGQPLCPDCYDHDHHAVWNNHAGELWRRTKQAITRYLSRLARVRHLPPVRVSHGKVAEFQARGAVHFHALLRLDGVDPDDPDAFVPPPDGITAADLDDAVRYAAAHITCTTDPHPARPGGWPIAWGDQVDVRIISLSGESVSDAMVAGYLAKYATKGTEVTGHTSRRLHAANIALYAKPDGTHTERLVHAAWTLGEHPGFESLRRWAHMLGFGGHFLTKARRYSVTFGALRAARVLYRRTQTPGPEQPPERFERQADLDTETTVILGRLSYVGSGWKTTGDALLANTAADQARRRHQAGREELAHELHLSNTSQQAA</sequence>
<dbReference type="Pfam" id="PF20199">
    <property type="entry name" value="RepSA"/>
    <property type="match status" value="1"/>
</dbReference>
<organism evidence="1 2">
    <name type="scientific">Actinomadura montaniterrae</name>
    <dbReference type="NCBI Taxonomy" id="1803903"/>
    <lineage>
        <taxon>Bacteria</taxon>
        <taxon>Bacillati</taxon>
        <taxon>Actinomycetota</taxon>
        <taxon>Actinomycetes</taxon>
        <taxon>Streptosporangiales</taxon>
        <taxon>Thermomonosporaceae</taxon>
        <taxon>Actinomadura</taxon>
    </lineage>
</organism>
<dbReference type="EMBL" id="WBMR01000043">
    <property type="protein sequence ID" value="KAB2380700.1"/>
    <property type="molecule type" value="Genomic_DNA"/>
</dbReference>
<name>A0A6L3W154_9ACTN</name>
<evidence type="ECO:0000313" key="1">
    <source>
        <dbReference type="EMBL" id="KAB2380700.1"/>
    </source>
</evidence>
<reference evidence="1 2" key="1">
    <citation type="submission" date="2019-09" db="EMBL/GenBank/DDBJ databases">
        <title>Actinomadura physcomitrii sp. nov., a novel actinomycete isolated from moss [Physcomitrium sphaericum (Ludw) Fuernr].</title>
        <authorList>
            <person name="Liu C."/>
            <person name="Zhuang X."/>
        </authorList>
    </citation>
    <scope>NUCLEOTIDE SEQUENCE [LARGE SCALE GENOMIC DNA]</scope>
    <source>
        <strain evidence="1 2">CYP1-1B</strain>
    </source>
</reference>
<protein>
    <submittedName>
        <fullName evidence="1">Plasmid replication initiator protein</fullName>
    </submittedName>
</protein>
<accession>A0A6L3W154</accession>
<proteinExistence type="predicted"/>
<comment type="caution">
    <text evidence="1">The sequence shown here is derived from an EMBL/GenBank/DDBJ whole genome shotgun (WGS) entry which is preliminary data.</text>
</comment>
<keyword evidence="2" id="KW-1185">Reference proteome</keyword>
<dbReference type="AlphaFoldDB" id="A0A6L3W154"/>
<evidence type="ECO:0000313" key="2">
    <source>
        <dbReference type="Proteomes" id="UP000483004"/>
    </source>
</evidence>
<dbReference type="OrthoDB" id="3203793at2"/>
<dbReference type="InterPro" id="IPR046828">
    <property type="entry name" value="RepSA"/>
</dbReference>
<dbReference type="Proteomes" id="UP000483004">
    <property type="component" value="Unassembled WGS sequence"/>
</dbReference>
<gene>
    <name evidence="1" type="ORF">F9B16_17320</name>
</gene>